<protein>
    <recommendedName>
        <fullName evidence="3">SMP-30/Gluconolactonase/LRE-like region domain-containing protein</fullName>
    </recommendedName>
</protein>
<name>A0A934VR89_9BACT</name>
<evidence type="ECO:0000313" key="1">
    <source>
        <dbReference type="EMBL" id="MBK1877373.1"/>
    </source>
</evidence>
<dbReference type="EMBL" id="JAENIL010000017">
    <property type="protein sequence ID" value="MBK1877373.1"/>
    <property type="molecule type" value="Genomic_DNA"/>
</dbReference>
<dbReference type="AlphaFoldDB" id="A0A934VR89"/>
<dbReference type="PANTHER" id="PTHR47572">
    <property type="entry name" value="LIPOPROTEIN-RELATED"/>
    <property type="match status" value="1"/>
</dbReference>
<gene>
    <name evidence="1" type="ORF">JIN87_10885</name>
</gene>
<organism evidence="1 2">
    <name type="scientific">Pelagicoccus mobilis</name>
    <dbReference type="NCBI Taxonomy" id="415221"/>
    <lineage>
        <taxon>Bacteria</taxon>
        <taxon>Pseudomonadati</taxon>
        <taxon>Verrucomicrobiota</taxon>
        <taxon>Opitutia</taxon>
        <taxon>Puniceicoccales</taxon>
        <taxon>Pelagicoccaceae</taxon>
        <taxon>Pelagicoccus</taxon>
    </lineage>
</organism>
<dbReference type="InterPro" id="IPR051262">
    <property type="entry name" value="SMP-30/CGR1_Lactonase"/>
</dbReference>
<sequence>MHPPAAPMIQKPAPAAIAALTLLWTTLTFASSLGLGETEILHVFETSDGLIPSPEGIAFDDNGNAYLSLRIFDGRQHLENRLLKLSSAGKLSRLANFGPAPPGAKGILGLATDHENNLYAAFASGDKNHGVWKVNRNGEKQRLYGSEKINVPNALTFDQLGNLYVTDSFPKAGEGPGLVWRYTRGSNRFQIWASSPLLAPDPINNPLSPPPPAPPVEAPGVNGIVFVPPNSIYVANTEKSLILRIEVGPNGNAGPVQILAGSYPPLGPPGQLFSPDGLTADQEGNLYTVNPPCGWTGIPQSAVVKINATTGQISGLTPVLTEPPNDFDFPTSLAFSARNQDRKHLFVIGIGGAVYGLPGSGAKLTKVGLGAPGSPKQ</sequence>
<reference evidence="1" key="1">
    <citation type="submission" date="2021-01" db="EMBL/GenBank/DDBJ databases">
        <title>Modified the classification status of verrucomicrobia.</title>
        <authorList>
            <person name="Feng X."/>
        </authorList>
    </citation>
    <scope>NUCLEOTIDE SEQUENCE</scope>
    <source>
        <strain evidence="1">KCTC 13126</strain>
    </source>
</reference>
<comment type="caution">
    <text evidence="1">The sequence shown here is derived from an EMBL/GenBank/DDBJ whole genome shotgun (WGS) entry which is preliminary data.</text>
</comment>
<dbReference type="SUPFAM" id="SSF63829">
    <property type="entry name" value="Calcium-dependent phosphotriesterase"/>
    <property type="match status" value="1"/>
</dbReference>
<proteinExistence type="predicted"/>
<evidence type="ECO:0008006" key="3">
    <source>
        <dbReference type="Google" id="ProtNLM"/>
    </source>
</evidence>
<accession>A0A934VR89</accession>
<dbReference type="Gene3D" id="2.120.10.30">
    <property type="entry name" value="TolB, C-terminal domain"/>
    <property type="match status" value="1"/>
</dbReference>
<evidence type="ECO:0000313" key="2">
    <source>
        <dbReference type="Proteomes" id="UP000617628"/>
    </source>
</evidence>
<dbReference type="InterPro" id="IPR011042">
    <property type="entry name" value="6-blade_b-propeller_TolB-like"/>
</dbReference>
<dbReference type="PANTHER" id="PTHR47572:SF4">
    <property type="entry name" value="LACTONASE DRP35"/>
    <property type="match status" value="1"/>
</dbReference>
<keyword evidence="2" id="KW-1185">Reference proteome</keyword>
<dbReference type="Proteomes" id="UP000617628">
    <property type="component" value="Unassembled WGS sequence"/>
</dbReference>